<protein>
    <submittedName>
        <fullName evidence="1">Uncharacterized protein</fullName>
    </submittedName>
</protein>
<accession>M7ANC3</accession>
<dbReference type="EMBL" id="KB576442">
    <property type="protein sequence ID" value="EMP26731.1"/>
    <property type="molecule type" value="Genomic_DNA"/>
</dbReference>
<dbReference type="Proteomes" id="UP000031443">
    <property type="component" value="Unassembled WGS sequence"/>
</dbReference>
<sequence>MEPVLLNAAVRTIVNTLCIIVQFMQNQHLKNQILLLTLYTGMNISQRPEEAAAQAGADSFLFVGSTAIDTSHTAVGAASIAGAHRTSNVNQLPHRQLRSRKGRQVRCM</sequence>
<organism evidence="1 2">
    <name type="scientific">Chelonia mydas</name>
    <name type="common">Green sea-turtle</name>
    <name type="synonym">Chelonia agassizi</name>
    <dbReference type="NCBI Taxonomy" id="8469"/>
    <lineage>
        <taxon>Eukaryota</taxon>
        <taxon>Metazoa</taxon>
        <taxon>Chordata</taxon>
        <taxon>Craniata</taxon>
        <taxon>Vertebrata</taxon>
        <taxon>Euteleostomi</taxon>
        <taxon>Archelosauria</taxon>
        <taxon>Testudinata</taxon>
        <taxon>Testudines</taxon>
        <taxon>Cryptodira</taxon>
        <taxon>Durocryptodira</taxon>
        <taxon>Americhelydia</taxon>
        <taxon>Chelonioidea</taxon>
        <taxon>Cheloniidae</taxon>
        <taxon>Chelonia</taxon>
    </lineage>
</organism>
<keyword evidence="2" id="KW-1185">Reference proteome</keyword>
<dbReference type="AlphaFoldDB" id="M7ANC3"/>
<reference evidence="2" key="1">
    <citation type="journal article" date="2013" name="Nat. Genet.">
        <title>The draft genomes of soft-shell turtle and green sea turtle yield insights into the development and evolution of the turtle-specific body plan.</title>
        <authorList>
            <person name="Wang Z."/>
            <person name="Pascual-Anaya J."/>
            <person name="Zadissa A."/>
            <person name="Li W."/>
            <person name="Niimura Y."/>
            <person name="Huang Z."/>
            <person name="Li C."/>
            <person name="White S."/>
            <person name="Xiong Z."/>
            <person name="Fang D."/>
            <person name="Wang B."/>
            <person name="Ming Y."/>
            <person name="Chen Y."/>
            <person name="Zheng Y."/>
            <person name="Kuraku S."/>
            <person name="Pignatelli M."/>
            <person name="Herrero J."/>
            <person name="Beal K."/>
            <person name="Nozawa M."/>
            <person name="Li Q."/>
            <person name="Wang J."/>
            <person name="Zhang H."/>
            <person name="Yu L."/>
            <person name="Shigenobu S."/>
            <person name="Wang J."/>
            <person name="Liu J."/>
            <person name="Flicek P."/>
            <person name="Searle S."/>
            <person name="Wang J."/>
            <person name="Kuratani S."/>
            <person name="Yin Y."/>
            <person name="Aken B."/>
            <person name="Zhang G."/>
            <person name="Irie N."/>
        </authorList>
    </citation>
    <scope>NUCLEOTIDE SEQUENCE [LARGE SCALE GENOMIC DNA]</scope>
</reference>
<evidence type="ECO:0000313" key="1">
    <source>
        <dbReference type="EMBL" id="EMP26731.1"/>
    </source>
</evidence>
<gene>
    <name evidence="1" type="ORF">UY3_16130</name>
</gene>
<proteinExistence type="predicted"/>
<name>M7ANC3_CHEMY</name>
<evidence type="ECO:0000313" key="2">
    <source>
        <dbReference type="Proteomes" id="UP000031443"/>
    </source>
</evidence>